<reference evidence="2" key="1">
    <citation type="journal article" date="2020" name="ISME J.">
        <title>Gammaproteobacteria mediating utilization of methyl-, sulfur- and petroleum organic compounds in deep ocean hydrothermal plumes.</title>
        <authorList>
            <person name="Zhou Z."/>
            <person name="Liu Y."/>
            <person name="Pan J."/>
            <person name="Cron B.R."/>
            <person name="Toner B.M."/>
            <person name="Anantharaman K."/>
            <person name="Breier J.A."/>
            <person name="Dick G.J."/>
            <person name="Li M."/>
        </authorList>
    </citation>
    <scope>NUCLEOTIDE SEQUENCE</scope>
    <source>
        <strain evidence="2">SZUA-1515</strain>
    </source>
</reference>
<name>A0A833A426_CALS0</name>
<dbReference type="Gene3D" id="3.30.1380.20">
    <property type="entry name" value="Trafficking protein particle complex subunit 3"/>
    <property type="match status" value="1"/>
</dbReference>
<dbReference type="InterPro" id="IPR004096">
    <property type="entry name" value="V4R"/>
</dbReference>
<comment type="caution">
    <text evidence="2">The sequence shown here is derived from an EMBL/GenBank/DDBJ whole genome shotgun (WGS) entry which is preliminary data.</text>
</comment>
<dbReference type="AlphaFoldDB" id="A0A833A426"/>
<dbReference type="PANTHER" id="PTHR35090:SF2">
    <property type="entry name" value="ARSR FAMILY TRANSCRIPTIONAL REGULATOR"/>
    <property type="match status" value="1"/>
</dbReference>
<feature type="domain" description="4-vinyl reductase 4VR" evidence="1">
    <location>
        <begin position="107"/>
        <end position="169"/>
    </location>
</feature>
<accession>A0A833A426</accession>
<dbReference type="SMART" id="SM00989">
    <property type="entry name" value="V4R"/>
    <property type="match status" value="1"/>
</dbReference>
<sequence length="171" mass="19373">MKQDGNRWMRAFAYNDGEIKDLRLGGRVFVLAAKAWVDMRQALYQSISREASKALLWNIGHRYGVSLTKKTLKAVTYEEEVARALAEIATYSGWGYVKLIGEVGKPEFAIEFRNCVFCVGVKDQKEPECSFLEGVISGILNTLYGNRFQTREVECIAKNDTRCLFAAKPQM</sequence>
<dbReference type="PANTHER" id="PTHR35090">
    <property type="entry name" value="DNA-DIRECTED RNA POLYMERASE SUBUNIT I"/>
    <property type="match status" value="1"/>
</dbReference>
<evidence type="ECO:0000259" key="1">
    <source>
        <dbReference type="SMART" id="SM00989"/>
    </source>
</evidence>
<proteinExistence type="predicted"/>
<organism evidence="2 3">
    <name type="scientific">Caldiarchaeum subterraneum</name>
    <dbReference type="NCBI Taxonomy" id="311458"/>
    <lineage>
        <taxon>Archaea</taxon>
        <taxon>Nitrososphaerota</taxon>
        <taxon>Candidatus Caldarchaeales</taxon>
        <taxon>Candidatus Caldarchaeaceae</taxon>
        <taxon>Candidatus Caldarchaeum</taxon>
    </lineage>
</organism>
<dbReference type="EMBL" id="DQVM01000078">
    <property type="protein sequence ID" value="HIQ29733.1"/>
    <property type="molecule type" value="Genomic_DNA"/>
</dbReference>
<dbReference type="SUPFAM" id="SSF111126">
    <property type="entry name" value="Ligand-binding domain in the NO signalling and Golgi transport"/>
    <property type="match status" value="1"/>
</dbReference>
<dbReference type="Pfam" id="PF02830">
    <property type="entry name" value="V4R"/>
    <property type="match status" value="1"/>
</dbReference>
<dbReference type="Proteomes" id="UP000608579">
    <property type="component" value="Unassembled WGS sequence"/>
</dbReference>
<protein>
    <recommendedName>
        <fullName evidence="1">4-vinyl reductase 4VR domain-containing protein</fullName>
    </recommendedName>
</protein>
<gene>
    <name evidence="2" type="ORF">EYH45_04130</name>
</gene>
<dbReference type="InterPro" id="IPR024096">
    <property type="entry name" value="NO_sig/Golgi_transp_ligand-bd"/>
</dbReference>
<evidence type="ECO:0000313" key="2">
    <source>
        <dbReference type="EMBL" id="HIQ29733.1"/>
    </source>
</evidence>
<evidence type="ECO:0000313" key="3">
    <source>
        <dbReference type="Proteomes" id="UP000608579"/>
    </source>
</evidence>